<dbReference type="PANTHER" id="PTHR30346:SF0">
    <property type="entry name" value="HCA OPERON TRANSCRIPTIONAL ACTIVATOR HCAR"/>
    <property type="match status" value="1"/>
</dbReference>
<keyword evidence="3" id="KW-0238">DNA-binding</keyword>
<evidence type="ECO:0000259" key="5">
    <source>
        <dbReference type="PROSITE" id="PS50931"/>
    </source>
</evidence>
<organism evidence="6 7">
    <name type="scientific">Granulimonas faecalis</name>
    <dbReference type="NCBI Taxonomy" id="2894155"/>
    <lineage>
        <taxon>Bacteria</taxon>
        <taxon>Bacillati</taxon>
        <taxon>Actinomycetota</taxon>
        <taxon>Coriobacteriia</taxon>
        <taxon>Coriobacteriales</taxon>
        <taxon>Kribbibacteriaceae</taxon>
        <taxon>Granulimonas</taxon>
    </lineage>
</organism>
<dbReference type="GO" id="GO:0003700">
    <property type="term" value="F:DNA-binding transcription factor activity"/>
    <property type="evidence" value="ECO:0007669"/>
    <property type="project" value="InterPro"/>
</dbReference>
<gene>
    <name evidence="6" type="ORF">ATOP_16460</name>
</gene>
<keyword evidence="4" id="KW-0804">Transcription</keyword>
<dbReference type="AlphaFoldDB" id="A0AAV5B733"/>
<proteinExistence type="inferred from homology"/>
<dbReference type="InterPro" id="IPR036388">
    <property type="entry name" value="WH-like_DNA-bd_sf"/>
</dbReference>
<dbReference type="PROSITE" id="PS50931">
    <property type="entry name" value="HTH_LYSR"/>
    <property type="match status" value="1"/>
</dbReference>
<evidence type="ECO:0000256" key="3">
    <source>
        <dbReference type="ARBA" id="ARBA00023125"/>
    </source>
</evidence>
<dbReference type="Gene3D" id="1.10.10.10">
    <property type="entry name" value="Winged helix-like DNA-binding domain superfamily/Winged helix DNA-binding domain"/>
    <property type="match status" value="1"/>
</dbReference>
<dbReference type="GO" id="GO:0003677">
    <property type="term" value="F:DNA binding"/>
    <property type="evidence" value="ECO:0007669"/>
    <property type="project" value="UniProtKB-KW"/>
</dbReference>
<dbReference type="InterPro" id="IPR005119">
    <property type="entry name" value="LysR_subst-bd"/>
</dbReference>
<dbReference type="Pfam" id="PF00126">
    <property type="entry name" value="HTH_1"/>
    <property type="match status" value="1"/>
</dbReference>
<dbReference type="InterPro" id="IPR036390">
    <property type="entry name" value="WH_DNA-bd_sf"/>
</dbReference>
<keyword evidence="2" id="KW-0805">Transcription regulation</keyword>
<comment type="caution">
    <text evidence="6">The sequence shown here is derived from an EMBL/GenBank/DDBJ whole genome shotgun (WGS) entry which is preliminary data.</text>
</comment>
<evidence type="ECO:0000256" key="4">
    <source>
        <dbReference type="ARBA" id="ARBA00023163"/>
    </source>
</evidence>
<dbReference type="Gene3D" id="3.40.190.10">
    <property type="entry name" value="Periplasmic binding protein-like II"/>
    <property type="match status" value="2"/>
</dbReference>
<dbReference type="EMBL" id="BQKC01000001">
    <property type="protein sequence ID" value="GJM55991.1"/>
    <property type="molecule type" value="Genomic_DNA"/>
</dbReference>
<keyword evidence="7" id="KW-1185">Reference proteome</keyword>
<dbReference type="Proteomes" id="UP001055025">
    <property type="component" value="Unassembled WGS sequence"/>
</dbReference>
<evidence type="ECO:0000256" key="1">
    <source>
        <dbReference type="ARBA" id="ARBA00009437"/>
    </source>
</evidence>
<dbReference type="SUPFAM" id="SSF53850">
    <property type="entry name" value="Periplasmic binding protein-like II"/>
    <property type="match status" value="1"/>
</dbReference>
<protein>
    <submittedName>
        <fullName evidence="6">LysR family transcriptional regulator</fullName>
    </submittedName>
</protein>
<evidence type="ECO:0000313" key="6">
    <source>
        <dbReference type="EMBL" id="GJM55991.1"/>
    </source>
</evidence>
<dbReference type="PANTHER" id="PTHR30346">
    <property type="entry name" value="TRANSCRIPTIONAL DUAL REGULATOR HCAR-RELATED"/>
    <property type="match status" value="1"/>
</dbReference>
<dbReference type="Pfam" id="PF03466">
    <property type="entry name" value="LysR_substrate"/>
    <property type="match status" value="1"/>
</dbReference>
<dbReference type="RefSeq" id="WP_251164181.1">
    <property type="nucleotide sequence ID" value="NZ_BQKC01000001.1"/>
</dbReference>
<feature type="domain" description="HTH lysR-type" evidence="5">
    <location>
        <begin position="1"/>
        <end position="58"/>
    </location>
</feature>
<evidence type="ECO:0000313" key="7">
    <source>
        <dbReference type="Proteomes" id="UP001055025"/>
    </source>
</evidence>
<comment type="similarity">
    <text evidence="1">Belongs to the LysR transcriptional regulatory family.</text>
</comment>
<dbReference type="SUPFAM" id="SSF46785">
    <property type="entry name" value="Winged helix' DNA-binding domain"/>
    <property type="match status" value="1"/>
</dbReference>
<name>A0AAV5B733_9ACTN</name>
<dbReference type="CDD" id="cd05466">
    <property type="entry name" value="PBP2_LTTR_substrate"/>
    <property type="match status" value="1"/>
</dbReference>
<accession>A0AAV5B733</accession>
<evidence type="ECO:0000256" key="2">
    <source>
        <dbReference type="ARBA" id="ARBA00023015"/>
    </source>
</evidence>
<sequence>MDETRVEAFLQAVSTGSFSAAARAMGYTPAGVLRLVDALESELGVTLLERTSRGVVPTKAGEALVPDLRELAVLSGRVKGLAAEIASPDRGTVRLGSARSLAAHWLAPAIARFGDRHPGVTVQLREGATPELARWLTAREVDVCVGGPQQGRSWTYLGESRYVALVPREHPFARRPFLHLSDFDREPLVQIRPGRGTDTALLMAEEGVEPDVRFSTADIETAKAMVGAGIGICLTIDLAGPVEAFGAVMVPMAAIDPFRFGVVHRGEGSLSAATTAFVEELVSLGA</sequence>
<reference evidence="6" key="1">
    <citation type="journal article" date="2022" name="Int. J. Syst. Evol. Microbiol.">
        <title>Granulimonas faecalis gen. nov., sp. nov., and Leptogranulimonas caecicola gen. nov., sp. nov., novel lactate-producing Atopobiaceae bacteria isolated from mouse intestines, and an emended description of the family Atopobiaceae.</title>
        <authorList>
            <person name="Morinaga K."/>
            <person name="Kusada H."/>
            <person name="Sakamoto S."/>
            <person name="Murakami T."/>
            <person name="Toyoda A."/>
            <person name="Mori H."/>
            <person name="Meng X.Y."/>
            <person name="Takashino M."/>
            <person name="Murotomi K."/>
            <person name="Tamaki H."/>
        </authorList>
    </citation>
    <scope>NUCLEOTIDE SEQUENCE</scope>
    <source>
        <strain evidence="6">OPF53</strain>
    </source>
</reference>
<dbReference type="GO" id="GO:0032993">
    <property type="term" value="C:protein-DNA complex"/>
    <property type="evidence" value="ECO:0007669"/>
    <property type="project" value="TreeGrafter"/>
</dbReference>
<dbReference type="InterPro" id="IPR000847">
    <property type="entry name" value="LysR_HTH_N"/>
</dbReference>